<dbReference type="EMBL" id="BAABAF010000008">
    <property type="protein sequence ID" value="GAA3769846.1"/>
    <property type="molecule type" value="Genomic_DNA"/>
</dbReference>
<dbReference type="CDD" id="cd06850">
    <property type="entry name" value="biotinyl_domain"/>
    <property type="match status" value="1"/>
</dbReference>
<dbReference type="Gene3D" id="2.40.50.100">
    <property type="match status" value="1"/>
</dbReference>
<evidence type="ECO:0000256" key="5">
    <source>
        <dbReference type="ARBA" id="ARBA00022840"/>
    </source>
</evidence>
<keyword evidence="12" id="KW-1185">Reference proteome</keyword>
<dbReference type="InterPro" id="IPR011053">
    <property type="entry name" value="Single_hybrid_motif"/>
</dbReference>
<proteinExistence type="predicted"/>
<keyword evidence="6" id="KW-0092">Biotin</keyword>
<accession>A0ABP7GP49</accession>
<evidence type="ECO:0000259" key="10">
    <source>
        <dbReference type="PROSITE" id="PS50979"/>
    </source>
</evidence>
<dbReference type="SUPFAM" id="SSF52440">
    <property type="entry name" value="PreATP-grasp domain"/>
    <property type="match status" value="1"/>
</dbReference>
<evidence type="ECO:0000259" key="8">
    <source>
        <dbReference type="PROSITE" id="PS50968"/>
    </source>
</evidence>
<evidence type="ECO:0000256" key="3">
    <source>
        <dbReference type="ARBA" id="ARBA00022598"/>
    </source>
</evidence>
<dbReference type="SUPFAM" id="SSF56059">
    <property type="entry name" value="Glutathione synthetase ATP-binding domain-like"/>
    <property type="match status" value="1"/>
</dbReference>
<feature type="domain" description="ATP-grasp" evidence="9">
    <location>
        <begin position="120"/>
        <end position="319"/>
    </location>
</feature>
<reference evidence="12" key="1">
    <citation type="journal article" date="2019" name="Int. J. Syst. Evol. Microbiol.">
        <title>The Global Catalogue of Microorganisms (GCM) 10K type strain sequencing project: providing services to taxonomists for standard genome sequencing and annotation.</title>
        <authorList>
            <consortium name="The Broad Institute Genomics Platform"/>
            <consortium name="The Broad Institute Genome Sequencing Center for Infectious Disease"/>
            <person name="Wu L."/>
            <person name="Ma J."/>
        </authorList>
    </citation>
    <scope>NUCLEOTIDE SEQUENCE [LARGE SCALE GENOMIC DNA]</scope>
    <source>
        <strain evidence="12">JCM 16950</strain>
    </source>
</reference>
<evidence type="ECO:0000256" key="4">
    <source>
        <dbReference type="ARBA" id="ARBA00022741"/>
    </source>
</evidence>
<organism evidence="11 12">
    <name type="scientific">Microbacterium kribbense</name>
    <dbReference type="NCBI Taxonomy" id="433645"/>
    <lineage>
        <taxon>Bacteria</taxon>
        <taxon>Bacillati</taxon>
        <taxon>Actinomycetota</taxon>
        <taxon>Actinomycetes</taxon>
        <taxon>Micrococcales</taxon>
        <taxon>Microbacteriaceae</taxon>
        <taxon>Microbacterium</taxon>
    </lineage>
</organism>
<dbReference type="InterPro" id="IPR011761">
    <property type="entry name" value="ATP-grasp"/>
</dbReference>
<gene>
    <name evidence="11" type="ORF">GCM10022240_22730</name>
</gene>
<dbReference type="PROSITE" id="PS50968">
    <property type="entry name" value="BIOTINYL_LIPOYL"/>
    <property type="match status" value="1"/>
</dbReference>
<dbReference type="PROSITE" id="PS50979">
    <property type="entry name" value="BC"/>
    <property type="match status" value="1"/>
</dbReference>
<keyword evidence="4 7" id="KW-0547">Nucleotide-binding</keyword>
<dbReference type="PROSITE" id="PS50975">
    <property type="entry name" value="ATP_GRASP"/>
    <property type="match status" value="1"/>
</dbReference>
<dbReference type="InterPro" id="IPR050856">
    <property type="entry name" value="Biotin_carboxylase_complex"/>
</dbReference>
<keyword evidence="3" id="KW-0436">Ligase</keyword>
<dbReference type="SUPFAM" id="SSF51246">
    <property type="entry name" value="Rudiment single hybrid motif"/>
    <property type="match status" value="1"/>
</dbReference>
<dbReference type="Pfam" id="PF00364">
    <property type="entry name" value="Biotin_lipoyl"/>
    <property type="match status" value="1"/>
</dbReference>
<feature type="domain" description="Lipoyl-binding" evidence="8">
    <location>
        <begin position="559"/>
        <end position="634"/>
    </location>
</feature>
<dbReference type="InterPro" id="IPR005479">
    <property type="entry name" value="CPAse_ATP-bd"/>
</dbReference>
<evidence type="ECO:0000256" key="2">
    <source>
        <dbReference type="ARBA" id="ARBA00013263"/>
    </source>
</evidence>
<comment type="cofactor">
    <cofactor evidence="1">
        <name>biotin</name>
        <dbReference type="ChEBI" id="CHEBI:57586"/>
    </cofactor>
</comment>
<dbReference type="PROSITE" id="PS00188">
    <property type="entry name" value="BIOTIN"/>
    <property type="match status" value="1"/>
</dbReference>
<dbReference type="SUPFAM" id="SSF51230">
    <property type="entry name" value="Single hybrid motif"/>
    <property type="match status" value="1"/>
</dbReference>
<dbReference type="PROSITE" id="PS00866">
    <property type="entry name" value="CPSASE_1"/>
    <property type="match status" value="1"/>
</dbReference>
<sequence>MFDTVLVANRGEIARRVIRTLHTLGIRSIAVYSDADADAPHTREADEAVRIGPAAAAASYLDIDAIIAAARATGAQAIHPGYGFLSENAAFGAACAAAGIVFVGPGPQALEVMADKIRARDHVAASGVPIVPGFSAAGMTDEQIAQAAVAAGFPLLIKPSAGGGGKGMQEVYDAAQVPDAVATARRVAKAAFGDDTLLFERLIQNPRHIEVQVLGDAHGTVIHLGERECTLQRRHQKVVEESPSPIIDAATRARLGAAACAAAASVSYTGAGTVEFIVAADRPDEFFFMEMNTRLQVEHPVTELVTGIDLVQQQLHVAAGEPLAIAQQDVAWTGHAVEARVYAENPARGFLPATGDVLAWRPAAGVRTDSAVETGSTVGADYDPMIAKVIACADDRAGALATLDAALADTVLLGVDSNIAFLRALITDPVVVAGGMDTGLIDRMSRFEDPAPSMVALGAAAAVVLARRASETDAVDGQAPHASALWRTRSGWRMAAPAEPARVSLRTGDGQIVAATADGDAVAATADDGTVWVHADGVNSALVPLTRRQAAEARLAQREHAAGAADPEVRAPMPGSVIAVHAADGEHVTAGQRLITIEAMKMEHPVTAGQDGTLTLTAAMGDQVRRDQVLARVSADTP</sequence>
<dbReference type="InterPro" id="IPR005481">
    <property type="entry name" value="BC-like_N"/>
</dbReference>
<evidence type="ECO:0000259" key="9">
    <source>
        <dbReference type="PROSITE" id="PS50975"/>
    </source>
</evidence>
<comment type="caution">
    <text evidence="11">The sequence shown here is derived from an EMBL/GenBank/DDBJ whole genome shotgun (WGS) entry which is preliminary data.</text>
</comment>
<evidence type="ECO:0000313" key="11">
    <source>
        <dbReference type="EMBL" id="GAA3769846.1"/>
    </source>
</evidence>
<dbReference type="InterPro" id="IPR001882">
    <property type="entry name" value="Biotin_BS"/>
</dbReference>
<feature type="domain" description="Biotin carboxylation" evidence="10">
    <location>
        <begin position="1"/>
        <end position="446"/>
    </location>
</feature>
<dbReference type="PROSITE" id="PS00867">
    <property type="entry name" value="CPSASE_2"/>
    <property type="match status" value="1"/>
</dbReference>
<dbReference type="Pfam" id="PF02785">
    <property type="entry name" value="Biotin_carb_C"/>
    <property type="match status" value="1"/>
</dbReference>
<dbReference type="Pfam" id="PF00289">
    <property type="entry name" value="Biotin_carb_N"/>
    <property type="match status" value="1"/>
</dbReference>
<dbReference type="InterPro" id="IPR011764">
    <property type="entry name" value="Biotin_carboxylation_dom"/>
</dbReference>
<dbReference type="PANTHER" id="PTHR18866">
    <property type="entry name" value="CARBOXYLASE:PYRUVATE/ACETYL-COA/PROPIONYL-COA CARBOXYLASE"/>
    <property type="match status" value="1"/>
</dbReference>
<protein>
    <recommendedName>
        <fullName evidence="2">biotin carboxylase</fullName>
        <ecNumber evidence="2">6.3.4.14</ecNumber>
    </recommendedName>
</protein>
<dbReference type="Proteomes" id="UP001500540">
    <property type="component" value="Unassembled WGS sequence"/>
</dbReference>
<dbReference type="EC" id="6.3.4.14" evidence="2"/>
<evidence type="ECO:0000256" key="6">
    <source>
        <dbReference type="ARBA" id="ARBA00023267"/>
    </source>
</evidence>
<dbReference type="InterPro" id="IPR005482">
    <property type="entry name" value="Biotin_COase_C"/>
</dbReference>
<keyword evidence="5 7" id="KW-0067">ATP-binding</keyword>
<dbReference type="SMART" id="SM00878">
    <property type="entry name" value="Biotin_carb_C"/>
    <property type="match status" value="1"/>
</dbReference>
<dbReference type="Gene3D" id="3.30.470.20">
    <property type="entry name" value="ATP-grasp fold, B domain"/>
    <property type="match status" value="1"/>
</dbReference>
<name>A0ABP7GP49_9MICO</name>
<dbReference type="InterPro" id="IPR016185">
    <property type="entry name" value="PreATP-grasp_dom_sf"/>
</dbReference>
<dbReference type="InterPro" id="IPR011054">
    <property type="entry name" value="Rudment_hybrid_motif"/>
</dbReference>
<dbReference type="InterPro" id="IPR000089">
    <property type="entry name" value="Biotin_lipoyl"/>
</dbReference>
<evidence type="ECO:0000256" key="7">
    <source>
        <dbReference type="PROSITE-ProRule" id="PRU00409"/>
    </source>
</evidence>
<evidence type="ECO:0000256" key="1">
    <source>
        <dbReference type="ARBA" id="ARBA00001953"/>
    </source>
</evidence>
<dbReference type="PANTHER" id="PTHR18866:SF33">
    <property type="entry name" value="METHYLCROTONOYL-COA CARBOXYLASE SUBUNIT ALPHA, MITOCHONDRIAL-RELATED"/>
    <property type="match status" value="1"/>
</dbReference>
<dbReference type="RefSeq" id="WP_344783674.1">
    <property type="nucleotide sequence ID" value="NZ_BAABAF010000008.1"/>
</dbReference>
<evidence type="ECO:0000313" key="12">
    <source>
        <dbReference type="Proteomes" id="UP001500540"/>
    </source>
</evidence>
<dbReference type="Pfam" id="PF02786">
    <property type="entry name" value="CPSase_L_D2"/>
    <property type="match status" value="1"/>
</dbReference>